<dbReference type="Proteomes" id="UP001422759">
    <property type="component" value="Unassembled WGS sequence"/>
</dbReference>
<organism evidence="1 2">
    <name type="scientific">Kitasatospora kazusensis</name>
    <dbReference type="NCBI Taxonomy" id="407974"/>
    <lineage>
        <taxon>Bacteria</taxon>
        <taxon>Bacillati</taxon>
        <taxon>Actinomycetota</taxon>
        <taxon>Actinomycetes</taxon>
        <taxon>Kitasatosporales</taxon>
        <taxon>Streptomycetaceae</taxon>
        <taxon>Kitasatospora</taxon>
    </lineage>
</organism>
<keyword evidence="2" id="KW-1185">Reference proteome</keyword>
<reference evidence="2" key="1">
    <citation type="journal article" date="2019" name="Int. J. Syst. Evol. Microbiol.">
        <title>The Global Catalogue of Microorganisms (GCM) 10K type strain sequencing project: providing services to taxonomists for standard genome sequencing and annotation.</title>
        <authorList>
            <consortium name="The Broad Institute Genomics Platform"/>
            <consortium name="The Broad Institute Genome Sequencing Center for Infectious Disease"/>
            <person name="Wu L."/>
            <person name="Ma J."/>
        </authorList>
    </citation>
    <scope>NUCLEOTIDE SEQUENCE [LARGE SCALE GENOMIC DNA]</scope>
    <source>
        <strain evidence="2">JCM 14560</strain>
    </source>
</reference>
<evidence type="ECO:0000313" key="2">
    <source>
        <dbReference type="Proteomes" id="UP001422759"/>
    </source>
</evidence>
<sequence>MPDPINQLVSRLTDLERATREADRSSGLAQSSVDDGALAVTADGRLRALIGQQPDGTTAVTVVNGPVPPTPSRPNAAPVLGGVRVGWDGTFTGGQPCPLDFARVEVHAAPATGFTPSAATLVTTIETPQGGTAVIPARAAVWALLVTRSTSGTASPASAETTAAPAKVVADEVLAGVIGELQLAAAAVTAAKLAVGAVTTPALAAGSVTAGQLAAGAVAAGKIAADAITGREIKALSITADKIAANTIAAGQLAAGAVTATTLSADAIDGKTIKGATITGGTVQTGTTGARVVINPDISWIPGTTMPAVLLYTGIAGEKSPGTVYADPIAGRLSQQAPHYGYGRAYLDLNSSVTATELGHIELGTGDKNSPNLYIGGTGRSVIVTAFPAAGSAATTYTFNDRELAVEAWQPVQLASGISNFGGWRPAQLRRMPDGTCQLRGIIAIPAGQGNGRIGTIPAANCRPKAGEVLLVACDTAAKVNLFVYPDGRLELGSASGPLGNWISFGHSRWGTD</sequence>
<name>A0ABP5KVE4_9ACTN</name>
<protein>
    <submittedName>
        <fullName evidence="1">Uncharacterized protein</fullName>
    </submittedName>
</protein>
<dbReference type="EMBL" id="BAAANT010000007">
    <property type="protein sequence ID" value="GAA2136662.1"/>
    <property type="molecule type" value="Genomic_DNA"/>
</dbReference>
<proteinExistence type="predicted"/>
<comment type="caution">
    <text evidence="1">The sequence shown here is derived from an EMBL/GenBank/DDBJ whole genome shotgun (WGS) entry which is preliminary data.</text>
</comment>
<gene>
    <name evidence="1" type="ORF">GCM10009760_16300</name>
</gene>
<dbReference type="RefSeq" id="WP_344462326.1">
    <property type="nucleotide sequence ID" value="NZ_BAAANT010000007.1"/>
</dbReference>
<accession>A0ABP5KVE4</accession>
<evidence type="ECO:0000313" key="1">
    <source>
        <dbReference type="EMBL" id="GAA2136662.1"/>
    </source>
</evidence>